<gene>
    <name evidence="1" type="ORF">BSA145_11130</name>
</gene>
<organism evidence="1 2">
    <name type="scientific">Bacillus safensis</name>
    <dbReference type="NCBI Taxonomy" id="561879"/>
    <lineage>
        <taxon>Bacteria</taxon>
        <taxon>Bacillati</taxon>
        <taxon>Bacillota</taxon>
        <taxon>Bacilli</taxon>
        <taxon>Bacillales</taxon>
        <taxon>Bacillaceae</taxon>
        <taxon>Bacillus</taxon>
    </lineage>
</organism>
<dbReference type="SUPFAM" id="SSF48371">
    <property type="entry name" value="ARM repeat"/>
    <property type="match status" value="1"/>
</dbReference>
<dbReference type="InterPro" id="IPR016024">
    <property type="entry name" value="ARM-type_fold"/>
</dbReference>
<evidence type="ECO:0000313" key="1">
    <source>
        <dbReference type="EMBL" id="APT46372.1"/>
    </source>
</evidence>
<sequence length="1461" mass="170612">MSILAYIAGTLIAPNFAGYLLSKGLTNQKEKRLIKDIEDTVTEFNRKFDNTEVDSNYFIEFLEKSKTVETIIQRVFYAYNTTKEDYQDIFKKLAQEAVEFVNVKKDEFKHTPIKKPSDFEEYFSELFEILVNFRESLLDIKDKVIVSKVDESIGKSEREIIRAIEEIKADYLLRRNKHLLSNEQIKPRIEELNHEYKSAFIPLGNSLIKRKEFSICREALDSEKSLIIHGKAGRGKSGCTEDVINYCEENQIPYLAIKLDKRVPSMTAEKWGEDLGLPASITHCIHSVSKNKRAVIILDQLDALRWTLAHSRDALLVCSQIINQVETLNNDRKNKISVVFVCRTHDLENDNNIRALFKKDVSKEDVIQWDKVQVNELDEELVEGIVGKRYEQLTSKLKEILRIPSNLYIWKQLDPGKVYAECSTASHLISEWWGQLSEKCFEFGLREDNLNQIKDKMVTFLEKSSRIFIPLSILNENKSTLEFLSSNAFLIIQDRKVSFAHQSILDCFLADKMLHRYYDGEDIVDIIGAKDKQTPGKRYQVQMFMQNLFEIDSHDFITVGQKMFEAKQIRYFVKFVFFEVLNQIDKIDENIQNFIVNNCENESYGNHIINNVIFSKPNYIKLLRQCGILEKWFNTPSKKDMVINFFVSISPNFEAEDITFIEKYSFNSQEDDNKFSKCFLRDINQDTDELFELRMKFYKRYPRMADNYFDFKSMLKNSELRTIRLLAFLLENKIKSKGKQIYYYEETFLYEDSEILINNGEEVLNLLLPLVPIDKDVSFIYSDWSGKYIHKRGLERACIQIIKKANAAIISQQPKKFFDRYKEFTGKGNDLFNEIILDGLFRVSESYSDVVINYLCSDLNSNVFDNTSGNGDKLLLAKQILEKHTKYCSEDIFNLLEERVLSYLSPQAKDVYRRRINYNREKNGRTVYWSFWGDFQKEILEILPYNRLSIQAKDLLRILRRKFPKGSTLYKYTDGHSGSISSPVAGKKLNNKKWIEILTNKKLIQKDSSRWIEVPEGFISSSIEEFASSFSKAVSEEPERMINIVLSNKEKVLESYVDSLFSGVASSKALGDVPVELLEKMILTYPYDYTSYRANDICSIIRDRKNVNWSQEILDILKDIAINHNNPELGTLNVTNNEDKEMRSYAMLQSNAINCVRGNAAQAIAELLWNERTLFKQFKDTIERLVFDENPAVNLASLFALWPAYNIDREWASEIILIQFSRDYRLAGFYDTKNMFFLLYPKYREQVLKTIKKCYESEDKDLIEMGANCLSEMFIRNNEFSEIINNVDAMSEAQAKVILHMATNYFNKGEFNSIVKDLIRKFKASALDLEMPISRLFYDDLIDLKKDKDFMIEIMNSGLNRRIVHAFVHYLEEKSKSIVDYKDIIFPMSYHLIGNEVGKFEEIWGIEDEISKLIIGLYDETSNSTIPEIKDIANECLDIWDLMFEKQFGQIRSLSQKLMER</sequence>
<dbReference type="Proteomes" id="UP000185426">
    <property type="component" value="Chromosome"/>
</dbReference>
<protein>
    <submittedName>
        <fullName evidence="1">Uncharacterized protein</fullName>
    </submittedName>
</protein>
<dbReference type="Gene3D" id="3.40.50.300">
    <property type="entry name" value="P-loop containing nucleotide triphosphate hydrolases"/>
    <property type="match status" value="1"/>
</dbReference>
<proteinExistence type="predicted"/>
<dbReference type="EMBL" id="CP015607">
    <property type="protein sequence ID" value="APT46372.1"/>
    <property type="molecule type" value="Genomic_DNA"/>
</dbReference>
<dbReference type="RefSeq" id="WP_075622500.1">
    <property type="nucleotide sequence ID" value="NZ_CP015607.1"/>
</dbReference>
<dbReference type="InterPro" id="IPR027417">
    <property type="entry name" value="P-loop_NTPase"/>
</dbReference>
<evidence type="ECO:0000313" key="2">
    <source>
        <dbReference type="Proteomes" id="UP000185426"/>
    </source>
</evidence>
<name>A0A1L6ZIS7_BACIA</name>
<reference evidence="1 2" key="1">
    <citation type="submission" date="2016-05" db="EMBL/GenBank/DDBJ databases">
        <title>Complete Genome and Methylome Analysis of Psychrotrophic Bacterial Isolates from Antarctic Lake Untersee.</title>
        <authorList>
            <person name="Fomenkov A."/>
            <person name="Akimov V.N."/>
            <person name="Vasilyeva L.V."/>
            <person name="Andersen D."/>
            <person name="Vincze T."/>
            <person name="Roberts R.J."/>
        </authorList>
    </citation>
    <scope>NUCLEOTIDE SEQUENCE [LARGE SCALE GENOMIC DNA]</scope>
    <source>
        <strain evidence="1 2">U14-5</strain>
    </source>
</reference>
<accession>A0A1L6ZIS7</accession>